<sequence length="191" mass="19389">MRGVVRAVGALFCALAMVACGGEERAAEPAPAPEGAGSGAPTTAQAPAPGGGCGDPAAAREVAEDPSFELRATASGPYAPGEEGRFDIALTPRGNYHVNTQYPMAIRLQGPGDVAFQRAELGPDDAAEMVEPRARFQVPFTARAAGEHRVVAEVDFAVCTPESCMPDCRTLALVLPVGGAAAPAEGATATQ</sequence>
<feature type="compositionally biased region" description="Low complexity" evidence="1">
    <location>
        <begin position="33"/>
        <end position="48"/>
    </location>
</feature>
<evidence type="ECO:0000256" key="1">
    <source>
        <dbReference type="SAM" id="MobiDB-lite"/>
    </source>
</evidence>
<keyword evidence="2" id="KW-0732">Signal</keyword>
<dbReference type="Proteomes" id="UP000034883">
    <property type="component" value="Chromosome"/>
</dbReference>
<evidence type="ECO:0000256" key="2">
    <source>
        <dbReference type="SAM" id="SignalP"/>
    </source>
</evidence>
<dbReference type="EMBL" id="CP011125">
    <property type="protein sequence ID" value="AKF06616.1"/>
    <property type="molecule type" value="Genomic_DNA"/>
</dbReference>
<evidence type="ECO:0008006" key="5">
    <source>
        <dbReference type="Google" id="ProtNLM"/>
    </source>
</evidence>
<evidence type="ECO:0000313" key="3">
    <source>
        <dbReference type="EMBL" id="AKF06616.1"/>
    </source>
</evidence>
<feature type="chain" id="PRO_5002512451" description="Thiol:disulfide interchange protein DsbD N-terminal domain-containing protein" evidence="2">
    <location>
        <begin position="22"/>
        <end position="191"/>
    </location>
</feature>
<keyword evidence="4" id="KW-1185">Reference proteome</keyword>
<name>A0A0F6YIF2_9BACT</name>
<reference evidence="3 4" key="1">
    <citation type="submission" date="2015-03" db="EMBL/GenBank/DDBJ databases">
        <title>Genome assembly of Sandaracinus amylolyticus DSM 53668.</title>
        <authorList>
            <person name="Sharma G."/>
            <person name="Subramanian S."/>
        </authorList>
    </citation>
    <scope>NUCLEOTIDE SEQUENCE [LARGE SCALE GENOMIC DNA]</scope>
    <source>
        <strain evidence="3 4">DSM 53668</strain>
    </source>
</reference>
<feature type="region of interest" description="Disordered" evidence="1">
    <location>
        <begin position="27"/>
        <end position="63"/>
    </location>
</feature>
<dbReference type="KEGG" id="samy:DB32_003765"/>
<proteinExistence type="predicted"/>
<organism evidence="3 4">
    <name type="scientific">Sandaracinus amylolyticus</name>
    <dbReference type="NCBI Taxonomy" id="927083"/>
    <lineage>
        <taxon>Bacteria</taxon>
        <taxon>Pseudomonadati</taxon>
        <taxon>Myxococcota</taxon>
        <taxon>Polyangia</taxon>
        <taxon>Polyangiales</taxon>
        <taxon>Sandaracinaceae</taxon>
        <taxon>Sandaracinus</taxon>
    </lineage>
</organism>
<dbReference type="AlphaFoldDB" id="A0A0F6YIF2"/>
<gene>
    <name evidence="3" type="ORF">DB32_003765</name>
</gene>
<feature type="signal peptide" evidence="2">
    <location>
        <begin position="1"/>
        <end position="21"/>
    </location>
</feature>
<dbReference type="STRING" id="927083.DB32_003765"/>
<protein>
    <recommendedName>
        <fullName evidence="5">Thiol:disulfide interchange protein DsbD N-terminal domain-containing protein</fullName>
    </recommendedName>
</protein>
<dbReference type="PROSITE" id="PS51257">
    <property type="entry name" value="PROKAR_LIPOPROTEIN"/>
    <property type="match status" value="1"/>
</dbReference>
<accession>A0A0F6YIF2</accession>
<evidence type="ECO:0000313" key="4">
    <source>
        <dbReference type="Proteomes" id="UP000034883"/>
    </source>
</evidence>